<organism evidence="2 3">
    <name type="scientific">Planotetraspora phitsanulokensis</name>
    <dbReference type="NCBI Taxonomy" id="575192"/>
    <lineage>
        <taxon>Bacteria</taxon>
        <taxon>Bacillati</taxon>
        <taxon>Actinomycetota</taxon>
        <taxon>Actinomycetes</taxon>
        <taxon>Streptosporangiales</taxon>
        <taxon>Streptosporangiaceae</taxon>
        <taxon>Planotetraspora</taxon>
    </lineage>
</organism>
<keyword evidence="3" id="KW-1185">Reference proteome</keyword>
<dbReference type="PROSITE" id="PS51257">
    <property type="entry name" value="PROKAR_LIPOPROTEIN"/>
    <property type="match status" value="1"/>
</dbReference>
<keyword evidence="1" id="KW-0732">Signal</keyword>
<reference evidence="2 3" key="1">
    <citation type="submission" date="2021-01" db="EMBL/GenBank/DDBJ databases">
        <title>Whole genome shotgun sequence of Planotetraspora phitsanulokensis NBRC 104273.</title>
        <authorList>
            <person name="Komaki H."/>
            <person name="Tamura T."/>
        </authorList>
    </citation>
    <scope>NUCLEOTIDE SEQUENCE [LARGE SCALE GENOMIC DNA]</scope>
    <source>
        <strain evidence="2 3">NBRC 104273</strain>
    </source>
</reference>
<evidence type="ECO:0000313" key="3">
    <source>
        <dbReference type="Proteomes" id="UP000622547"/>
    </source>
</evidence>
<evidence type="ECO:0000313" key="2">
    <source>
        <dbReference type="EMBL" id="GII42030.1"/>
    </source>
</evidence>
<gene>
    <name evidence="2" type="ORF">Pph01_70330</name>
</gene>
<dbReference type="RefSeq" id="WP_204077469.1">
    <property type="nucleotide sequence ID" value="NZ_BOOP01000038.1"/>
</dbReference>
<dbReference type="Proteomes" id="UP000622547">
    <property type="component" value="Unassembled WGS sequence"/>
</dbReference>
<accession>A0A8J3UNS1</accession>
<dbReference type="AlphaFoldDB" id="A0A8J3UNS1"/>
<dbReference type="EMBL" id="BOOP01000038">
    <property type="protein sequence ID" value="GII42030.1"/>
    <property type="molecule type" value="Genomic_DNA"/>
</dbReference>
<name>A0A8J3UNS1_9ACTN</name>
<comment type="caution">
    <text evidence="2">The sequence shown here is derived from an EMBL/GenBank/DDBJ whole genome shotgun (WGS) entry which is preliminary data.</text>
</comment>
<feature type="signal peptide" evidence="1">
    <location>
        <begin position="1"/>
        <end position="23"/>
    </location>
</feature>
<sequence length="137" mass="14562">MHPRQLAILASSAVLTASLTACGGPNPADTCAEAYTILKDAKIDPQGWALNRGAPVSDTEGKQKVEALNRVAALETDDKDLQTSFGNIKSGAQSYQEELDRLATEPGREPNVQAMGAAVGFFLISLSQRCDQKGFKP</sequence>
<proteinExistence type="predicted"/>
<evidence type="ECO:0000256" key="1">
    <source>
        <dbReference type="SAM" id="SignalP"/>
    </source>
</evidence>
<evidence type="ECO:0008006" key="4">
    <source>
        <dbReference type="Google" id="ProtNLM"/>
    </source>
</evidence>
<protein>
    <recommendedName>
        <fullName evidence="4">Lipoprotein</fullName>
    </recommendedName>
</protein>
<feature type="chain" id="PRO_5038541797" description="Lipoprotein" evidence="1">
    <location>
        <begin position="24"/>
        <end position="137"/>
    </location>
</feature>